<sequence>MSTPITELTLIWNIVNFKKTERRFVKPIKSSQAFGGSTAPDKIPGGAHACGTG</sequence>
<feature type="region of interest" description="Disordered" evidence="1">
    <location>
        <begin position="31"/>
        <end position="53"/>
    </location>
</feature>
<gene>
    <name evidence="2" type="ORF">K466DRAFT_603896</name>
</gene>
<dbReference type="Proteomes" id="UP000308197">
    <property type="component" value="Unassembled WGS sequence"/>
</dbReference>
<organism evidence="2 3">
    <name type="scientific">Polyporus arcularius HHB13444</name>
    <dbReference type="NCBI Taxonomy" id="1314778"/>
    <lineage>
        <taxon>Eukaryota</taxon>
        <taxon>Fungi</taxon>
        <taxon>Dikarya</taxon>
        <taxon>Basidiomycota</taxon>
        <taxon>Agaricomycotina</taxon>
        <taxon>Agaricomycetes</taxon>
        <taxon>Polyporales</taxon>
        <taxon>Polyporaceae</taxon>
        <taxon>Polyporus</taxon>
    </lineage>
</organism>
<evidence type="ECO:0000256" key="1">
    <source>
        <dbReference type="SAM" id="MobiDB-lite"/>
    </source>
</evidence>
<evidence type="ECO:0000313" key="2">
    <source>
        <dbReference type="EMBL" id="TFK82173.1"/>
    </source>
</evidence>
<protein>
    <submittedName>
        <fullName evidence="2">Uncharacterized protein</fullName>
    </submittedName>
</protein>
<evidence type="ECO:0000313" key="3">
    <source>
        <dbReference type="Proteomes" id="UP000308197"/>
    </source>
</evidence>
<proteinExistence type="predicted"/>
<keyword evidence="3" id="KW-1185">Reference proteome</keyword>
<name>A0A5C3P8N9_9APHY</name>
<reference evidence="2 3" key="1">
    <citation type="journal article" date="2019" name="Nat. Ecol. Evol.">
        <title>Megaphylogeny resolves global patterns of mushroom evolution.</title>
        <authorList>
            <person name="Varga T."/>
            <person name="Krizsan K."/>
            <person name="Foldi C."/>
            <person name="Dima B."/>
            <person name="Sanchez-Garcia M."/>
            <person name="Sanchez-Ramirez S."/>
            <person name="Szollosi G.J."/>
            <person name="Szarkandi J.G."/>
            <person name="Papp V."/>
            <person name="Albert L."/>
            <person name="Andreopoulos W."/>
            <person name="Angelini C."/>
            <person name="Antonin V."/>
            <person name="Barry K.W."/>
            <person name="Bougher N.L."/>
            <person name="Buchanan P."/>
            <person name="Buyck B."/>
            <person name="Bense V."/>
            <person name="Catcheside P."/>
            <person name="Chovatia M."/>
            <person name="Cooper J."/>
            <person name="Damon W."/>
            <person name="Desjardin D."/>
            <person name="Finy P."/>
            <person name="Geml J."/>
            <person name="Haridas S."/>
            <person name="Hughes K."/>
            <person name="Justo A."/>
            <person name="Karasinski D."/>
            <person name="Kautmanova I."/>
            <person name="Kiss B."/>
            <person name="Kocsube S."/>
            <person name="Kotiranta H."/>
            <person name="LaButti K.M."/>
            <person name="Lechner B.E."/>
            <person name="Liimatainen K."/>
            <person name="Lipzen A."/>
            <person name="Lukacs Z."/>
            <person name="Mihaltcheva S."/>
            <person name="Morgado L.N."/>
            <person name="Niskanen T."/>
            <person name="Noordeloos M.E."/>
            <person name="Ohm R.A."/>
            <person name="Ortiz-Santana B."/>
            <person name="Ovrebo C."/>
            <person name="Racz N."/>
            <person name="Riley R."/>
            <person name="Savchenko A."/>
            <person name="Shiryaev A."/>
            <person name="Soop K."/>
            <person name="Spirin V."/>
            <person name="Szebenyi C."/>
            <person name="Tomsovsky M."/>
            <person name="Tulloss R.E."/>
            <person name="Uehling J."/>
            <person name="Grigoriev I.V."/>
            <person name="Vagvolgyi C."/>
            <person name="Papp T."/>
            <person name="Martin F.M."/>
            <person name="Miettinen O."/>
            <person name="Hibbett D.S."/>
            <person name="Nagy L.G."/>
        </authorList>
    </citation>
    <scope>NUCLEOTIDE SEQUENCE [LARGE SCALE GENOMIC DNA]</scope>
    <source>
        <strain evidence="2 3">HHB13444</strain>
    </source>
</reference>
<accession>A0A5C3P8N9</accession>
<dbReference type="EMBL" id="ML211514">
    <property type="protein sequence ID" value="TFK82173.1"/>
    <property type="molecule type" value="Genomic_DNA"/>
</dbReference>
<dbReference type="AlphaFoldDB" id="A0A5C3P8N9"/>
<dbReference type="InParanoid" id="A0A5C3P8N9"/>